<sequence length="273" mass="30350">EPDRAAPGPPCSTWRHMQSLAFKRDKQRMRRARLKELPTSQPAEAIFSLQCEGGRMADHEHVELKAFGSKGISGCQRQINAAAFHGHIADAFEEALNQTHWAMAADAEDDRDEDDLARNLRLNGAGDVLVRRAKHLRCATWSRTKHASSSHRVSRMSPVVGSNGAFGVDGLHLQNARGKPYLFPSIVEASATYHVARYLKYRKPATVAKVFRELRPAGSPNVARLGPGGAFYAEFRQAMDMLGIRAKAAAEQSQRQNGRTERRGGWLKLMINR</sequence>
<organism evidence="2 3">
    <name type="scientific">Prorocentrum cordatum</name>
    <dbReference type="NCBI Taxonomy" id="2364126"/>
    <lineage>
        <taxon>Eukaryota</taxon>
        <taxon>Sar</taxon>
        <taxon>Alveolata</taxon>
        <taxon>Dinophyceae</taxon>
        <taxon>Prorocentrales</taxon>
        <taxon>Prorocentraceae</taxon>
        <taxon>Prorocentrum</taxon>
    </lineage>
</organism>
<dbReference type="Proteomes" id="UP001189429">
    <property type="component" value="Unassembled WGS sequence"/>
</dbReference>
<evidence type="ECO:0000313" key="3">
    <source>
        <dbReference type="Proteomes" id="UP001189429"/>
    </source>
</evidence>
<dbReference type="InterPro" id="IPR001584">
    <property type="entry name" value="Integrase_cat-core"/>
</dbReference>
<feature type="non-terminal residue" evidence="2">
    <location>
        <position position="1"/>
    </location>
</feature>
<protein>
    <recommendedName>
        <fullName evidence="1">Integrase catalytic domain-containing protein</fullName>
    </recommendedName>
</protein>
<name>A0ABN9WXM6_9DINO</name>
<dbReference type="InterPro" id="IPR036397">
    <property type="entry name" value="RNaseH_sf"/>
</dbReference>
<dbReference type="PROSITE" id="PS50994">
    <property type="entry name" value="INTEGRASE"/>
    <property type="match status" value="1"/>
</dbReference>
<gene>
    <name evidence="2" type="ORF">PCOR1329_LOCUS70437</name>
</gene>
<evidence type="ECO:0000259" key="1">
    <source>
        <dbReference type="PROSITE" id="PS50994"/>
    </source>
</evidence>
<accession>A0ABN9WXM6</accession>
<feature type="domain" description="Integrase catalytic" evidence="1">
    <location>
        <begin position="154"/>
        <end position="273"/>
    </location>
</feature>
<comment type="caution">
    <text evidence="2">The sequence shown here is derived from an EMBL/GenBank/DDBJ whole genome shotgun (WGS) entry which is preliminary data.</text>
</comment>
<keyword evidence="3" id="KW-1185">Reference proteome</keyword>
<feature type="non-terminal residue" evidence="2">
    <location>
        <position position="273"/>
    </location>
</feature>
<reference evidence="2" key="1">
    <citation type="submission" date="2023-10" db="EMBL/GenBank/DDBJ databases">
        <authorList>
            <person name="Chen Y."/>
            <person name="Shah S."/>
            <person name="Dougan E. K."/>
            <person name="Thang M."/>
            <person name="Chan C."/>
        </authorList>
    </citation>
    <scope>NUCLEOTIDE SEQUENCE [LARGE SCALE GENOMIC DNA]</scope>
</reference>
<dbReference type="Gene3D" id="3.30.420.10">
    <property type="entry name" value="Ribonuclease H-like superfamily/Ribonuclease H"/>
    <property type="match status" value="1"/>
</dbReference>
<dbReference type="EMBL" id="CAUYUJ010019304">
    <property type="protein sequence ID" value="CAK0890134.1"/>
    <property type="molecule type" value="Genomic_DNA"/>
</dbReference>
<evidence type="ECO:0000313" key="2">
    <source>
        <dbReference type="EMBL" id="CAK0890134.1"/>
    </source>
</evidence>
<proteinExistence type="predicted"/>